<reference evidence="2 3" key="1">
    <citation type="submission" date="2013-12" db="EMBL/GenBank/DDBJ databases">
        <title>Interactions Between Genome Architecture and Virulence Genes in Pseudomonas syringae, strain CC1557 as a model.</title>
        <authorList>
            <person name="Baltrus D."/>
            <person name="Hockett K."/>
            <person name="Karlsrud E."/>
            <person name="Dougherty K."/>
            <person name="Nishimura M."/>
        </authorList>
    </citation>
    <scope>NUCLEOTIDE SEQUENCE [LARGE SCALE GENOMIC DNA]</scope>
    <source>
        <strain evidence="2 3">CC1557</strain>
    </source>
</reference>
<protein>
    <submittedName>
        <fullName evidence="2">Uncharacterized protein</fullName>
    </submittedName>
</protein>
<accession>W0MYU2</accession>
<proteinExistence type="predicted"/>
<gene>
    <name evidence="2" type="ORF">N018_12745</name>
</gene>
<dbReference type="EMBL" id="CP007014">
    <property type="protein sequence ID" value="AHG43602.1"/>
    <property type="molecule type" value="Genomic_DNA"/>
</dbReference>
<organism evidence="2 3">
    <name type="scientific">Pseudomonas syringae CC1557</name>
    <dbReference type="NCBI Taxonomy" id="1357279"/>
    <lineage>
        <taxon>Bacteria</taxon>
        <taxon>Pseudomonadati</taxon>
        <taxon>Pseudomonadota</taxon>
        <taxon>Gammaproteobacteria</taxon>
        <taxon>Pseudomonadales</taxon>
        <taxon>Pseudomonadaceae</taxon>
        <taxon>Pseudomonas</taxon>
        <taxon>Pseudomonas syringae</taxon>
    </lineage>
</organism>
<dbReference type="KEGG" id="psyr:N018_12745"/>
<keyword evidence="1" id="KW-0472">Membrane</keyword>
<evidence type="ECO:0000313" key="3">
    <source>
        <dbReference type="Proteomes" id="UP000019089"/>
    </source>
</evidence>
<name>W0MYU2_PSESX</name>
<evidence type="ECO:0000256" key="1">
    <source>
        <dbReference type="SAM" id="Phobius"/>
    </source>
</evidence>
<evidence type="ECO:0000313" key="2">
    <source>
        <dbReference type="EMBL" id="AHG43602.1"/>
    </source>
</evidence>
<feature type="transmembrane region" description="Helical" evidence="1">
    <location>
        <begin position="12"/>
        <end position="30"/>
    </location>
</feature>
<sequence length="152" mass="17816">MNRVLFRNLNALYSWTVAIAWCAISNYAAIALLLNKSGTTDVTVQTIVILFLLIEPFIFFKFTQPPIISIWEEGSDNLLIVRRWLWKVQKEHVNRQLLPMPAIEEESDNEGGKIYRCLLRTSADRVEFGTYRRRERAEVACDRMRKILSRRP</sequence>
<keyword evidence="1" id="KW-0812">Transmembrane</keyword>
<feature type="transmembrane region" description="Helical" evidence="1">
    <location>
        <begin position="42"/>
        <end position="60"/>
    </location>
</feature>
<dbReference type="HOGENOM" id="CLU_1720813_0_0_6"/>
<dbReference type="AlphaFoldDB" id="W0MYU2"/>
<dbReference type="Proteomes" id="UP000019089">
    <property type="component" value="Chromosome"/>
</dbReference>
<dbReference type="RefSeq" id="WP_025389796.1">
    <property type="nucleotide sequence ID" value="NZ_CP007014.1"/>
</dbReference>
<keyword evidence="1" id="KW-1133">Transmembrane helix</keyword>